<dbReference type="Gene3D" id="1.20.120.530">
    <property type="entry name" value="GntR ligand-binding domain-like"/>
    <property type="match status" value="1"/>
</dbReference>
<dbReference type="SMART" id="SM00345">
    <property type="entry name" value="HTH_GNTR"/>
    <property type="match status" value="1"/>
</dbReference>
<dbReference type="SUPFAM" id="SSF48008">
    <property type="entry name" value="GntR ligand-binding domain-like"/>
    <property type="match status" value="1"/>
</dbReference>
<dbReference type="InterPro" id="IPR036388">
    <property type="entry name" value="WH-like_DNA-bd_sf"/>
</dbReference>
<protein>
    <submittedName>
        <fullName evidence="6">FCD domain-containing protein</fullName>
    </submittedName>
    <submittedName>
        <fullName evidence="5">GntR family transcriptional regulator</fullName>
    </submittedName>
</protein>
<comment type="caution">
    <text evidence="6">The sequence shown here is derived from an EMBL/GenBank/DDBJ whole genome shotgun (WGS) entry which is preliminary data.</text>
</comment>
<dbReference type="Pfam" id="PF00392">
    <property type="entry name" value="GntR"/>
    <property type="match status" value="1"/>
</dbReference>
<organism evidence="6 7">
    <name type="scientific">Acinetobacter sichuanensis</name>
    <dbReference type="NCBI Taxonomy" id="2136183"/>
    <lineage>
        <taxon>Bacteria</taxon>
        <taxon>Pseudomonadati</taxon>
        <taxon>Pseudomonadota</taxon>
        <taxon>Gammaproteobacteria</taxon>
        <taxon>Moraxellales</taxon>
        <taxon>Moraxellaceae</taxon>
        <taxon>Acinetobacter</taxon>
    </lineage>
</organism>
<dbReference type="GO" id="GO:0003700">
    <property type="term" value="F:DNA-binding transcription factor activity"/>
    <property type="evidence" value="ECO:0007669"/>
    <property type="project" value="InterPro"/>
</dbReference>
<dbReference type="GO" id="GO:0003677">
    <property type="term" value="F:DNA binding"/>
    <property type="evidence" value="ECO:0007669"/>
    <property type="project" value="UniProtKB-KW"/>
</dbReference>
<accession>A0A371YPA6</accession>
<evidence type="ECO:0000313" key="7">
    <source>
        <dbReference type="Proteomes" id="UP000240957"/>
    </source>
</evidence>
<name>A0A371YPA6_9GAMM</name>
<dbReference type="SUPFAM" id="SSF46785">
    <property type="entry name" value="Winged helix' DNA-binding domain"/>
    <property type="match status" value="1"/>
</dbReference>
<sequence>MTSEKNLSQTENVYLSIREEIISGMLAPGIKIKINDLCKKHEVSLGAVREALSRLTAEGLVQSEAQKGFKVTPISIEDLEHLAIARIEIESICLEYSIQHGDLDWESNILATFHKLKRTPERMTENNKITSPDWEHIHHQFHLLLVSACPNTWLLKVREFLYAQSERYRRLSTHYDDKSRNLAEEHEQLMNAVIHKDTALAKSIIKNHILLTTEIILNAMKN</sequence>
<dbReference type="PANTHER" id="PTHR43537:SF20">
    <property type="entry name" value="HTH-TYPE TRANSCRIPTIONAL REPRESSOR GLAR"/>
    <property type="match status" value="1"/>
</dbReference>
<evidence type="ECO:0000313" key="6">
    <source>
        <dbReference type="EMBL" id="RFC83291.1"/>
    </source>
</evidence>
<reference evidence="5" key="4">
    <citation type="submission" date="2024-09" db="EMBL/GenBank/DDBJ databases">
        <authorList>
            <person name="Sun Q."/>
            <person name="Mori K."/>
        </authorList>
    </citation>
    <scope>NUCLEOTIDE SEQUENCE</scope>
    <source>
        <strain evidence="5">KCTC 62575</strain>
    </source>
</reference>
<dbReference type="SMART" id="SM00895">
    <property type="entry name" value="FCD"/>
    <property type="match status" value="1"/>
</dbReference>
<dbReference type="EMBL" id="PYIX02000019">
    <property type="protein sequence ID" value="RFC83291.1"/>
    <property type="molecule type" value="Genomic_DNA"/>
</dbReference>
<evidence type="ECO:0000313" key="8">
    <source>
        <dbReference type="Proteomes" id="UP001595455"/>
    </source>
</evidence>
<keyword evidence="3" id="KW-0804">Transcription</keyword>
<feature type="domain" description="HTH gntR-type" evidence="4">
    <location>
        <begin position="7"/>
        <end position="74"/>
    </location>
</feature>
<dbReference type="OrthoDB" id="9799812at2"/>
<dbReference type="Pfam" id="PF07729">
    <property type="entry name" value="FCD"/>
    <property type="match status" value="1"/>
</dbReference>
<dbReference type="AlphaFoldDB" id="A0A371YPA6"/>
<evidence type="ECO:0000313" key="5">
    <source>
        <dbReference type="EMBL" id="MFC2996149.1"/>
    </source>
</evidence>
<dbReference type="Gene3D" id="1.10.10.10">
    <property type="entry name" value="Winged helix-like DNA-binding domain superfamily/Winged helix DNA-binding domain"/>
    <property type="match status" value="1"/>
</dbReference>
<reference evidence="5" key="1">
    <citation type="journal article" date="2014" name="Int. J. Syst. Evol. Microbiol.">
        <title>Complete genome of a new Firmicutes species belonging to the dominant human colonic microbiota ('Ruminococcus bicirculans') reveals two chromosomes and a selective capacity to utilize plant glucans.</title>
        <authorList>
            <consortium name="NISC Comparative Sequencing Program"/>
            <person name="Wegmann U."/>
            <person name="Louis P."/>
            <person name="Goesmann A."/>
            <person name="Henrissat B."/>
            <person name="Duncan S.H."/>
            <person name="Flint H.J."/>
        </authorList>
    </citation>
    <scope>NUCLEOTIDE SEQUENCE</scope>
    <source>
        <strain evidence="5">KCTC 62575</strain>
    </source>
</reference>
<reference evidence="6 7" key="2">
    <citation type="submission" date="2018-08" db="EMBL/GenBank/DDBJ databases">
        <title>The draft genome of Acinetobacter sichuanensis strain WCHAc060041.</title>
        <authorList>
            <person name="Qin J."/>
            <person name="Feng Y."/>
            <person name="Zong Z."/>
        </authorList>
    </citation>
    <scope>NUCLEOTIDE SEQUENCE [LARGE SCALE GENOMIC DNA]</scope>
    <source>
        <strain evidence="6 7">WCHAc060041</strain>
    </source>
</reference>
<reference evidence="8" key="3">
    <citation type="journal article" date="2019" name="Int. J. Syst. Evol. Microbiol.">
        <title>The Global Catalogue of Microorganisms (GCM) 10K type strain sequencing project: providing services to taxonomists for standard genome sequencing and annotation.</title>
        <authorList>
            <consortium name="The Broad Institute Genomics Platform"/>
            <consortium name="The Broad Institute Genome Sequencing Center for Infectious Disease"/>
            <person name="Wu L."/>
            <person name="Ma J."/>
        </authorList>
    </citation>
    <scope>NUCLEOTIDE SEQUENCE [LARGE SCALE GENOMIC DNA]</scope>
    <source>
        <strain evidence="8">KCTC 62575</strain>
    </source>
</reference>
<dbReference type="InterPro" id="IPR036390">
    <property type="entry name" value="WH_DNA-bd_sf"/>
</dbReference>
<gene>
    <name evidence="5" type="ORF">ACFODO_12890</name>
    <name evidence="6" type="ORF">C9E89_012125</name>
</gene>
<dbReference type="EMBL" id="JBHRSF010000055">
    <property type="protein sequence ID" value="MFC2996149.1"/>
    <property type="molecule type" value="Genomic_DNA"/>
</dbReference>
<evidence type="ECO:0000256" key="2">
    <source>
        <dbReference type="ARBA" id="ARBA00023125"/>
    </source>
</evidence>
<dbReference type="PROSITE" id="PS50949">
    <property type="entry name" value="HTH_GNTR"/>
    <property type="match status" value="1"/>
</dbReference>
<dbReference type="Proteomes" id="UP001595455">
    <property type="component" value="Unassembled WGS sequence"/>
</dbReference>
<dbReference type="CDD" id="cd07377">
    <property type="entry name" value="WHTH_GntR"/>
    <property type="match status" value="1"/>
</dbReference>
<keyword evidence="1" id="KW-0805">Transcription regulation</keyword>
<evidence type="ECO:0000256" key="3">
    <source>
        <dbReference type="ARBA" id="ARBA00023163"/>
    </source>
</evidence>
<dbReference type="InterPro" id="IPR000524">
    <property type="entry name" value="Tscrpt_reg_HTH_GntR"/>
</dbReference>
<keyword evidence="8" id="KW-1185">Reference proteome</keyword>
<dbReference type="InterPro" id="IPR008920">
    <property type="entry name" value="TF_FadR/GntR_C"/>
</dbReference>
<dbReference type="Proteomes" id="UP000240957">
    <property type="component" value="Unassembled WGS sequence"/>
</dbReference>
<evidence type="ECO:0000256" key="1">
    <source>
        <dbReference type="ARBA" id="ARBA00023015"/>
    </source>
</evidence>
<dbReference type="RefSeq" id="WP_107008598.1">
    <property type="nucleotide sequence ID" value="NZ_JBHRSF010000055.1"/>
</dbReference>
<proteinExistence type="predicted"/>
<keyword evidence="2" id="KW-0238">DNA-binding</keyword>
<dbReference type="PANTHER" id="PTHR43537">
    <property type="entry name" value="TRANSCRIPTIONAL REGULATOR, GNTR FAMILY"/>
    <property type="match status" value="1"/>
</dbReference>
<dbReference type="InterPro" id="IPR011711">
    <property type="entry name" value="GntR_C"/>
</dbReference>
<evidence type="ECO:0000259" key="4">
    <source>
        <dbReference type="PROSITE" id="PS50949"/>
    </source>
</evidence>